<dbReference type="Proteomes" id="UP001323798">
    <property type="component" value="Chromosome"/>
</dbReference>
<evidence type="ECO:0008006" key="3">
    <source>
        <dbReference type="Google" id="ProtNLM"/>
    </source>
</evidence>
<dbReference type="InterPro" id="IPR011051">
    <property type="entry name" value="RmlC_Cupin_sf"/>
</dbReference>
<evidence type="ECO:0000313" key="2">
    <source>
        <dbReference type="Proteomes" id="UP001323798"/>
    </source>
</evidence>
<organism evidence="1 2">
    <name type="scientific">Microbacterium rhizosphaerae</name>
    <dbReference type="NCBI Taxonomy" id="1678237"/>
    <lineage>
        <taxon>Bacteria</taxon>
        <taxon>Bacillati</taxon>
        <taxon>Actinomycetota</taxon>
        <taxon>Actinomycetes</taxon>
        <taxon>Micrococcales</taxon>
        <taxon>Microbacteriaceae</taxon>
        <taxon>Microbacterium</taxon>
    </lineage>
</organism>
<dbReference type="Gene3D" id="2.60.120.10">
    <property type="entry name" value="Jelly Rolls"/>
    <property type="match status" value="1"/>
</dbReference>
<proteinExistence type="predicted"/>
<dbReference type="InterPro" id="IPR014710">
    <property type="entry name" value="RmlC-like_jellyroll"/>
</dbReference>
<name>A0ABZ0SNC1_9MICO</name>
<protein>
    <recommendedName>
        <fullName evidence="3">Mannose-6-phosphate isomerase</fullName>
    </recommendedName>
</protein>
<gene>
    <name evidence="1" type="ORF">SM116_04840</name>
</gene>
<sequence>MPSDLRPIRLPMNRPVPRPYRGGAAIERFRRVSPSGEDRAPEDRLASVVTTFGHAEEGLTLVDSVYLRELIEADPVGFLGREHVARFGANPQILCKLLHTGELQEPVDLSVILEYAPFERLAREDGLLGLDVTTALSCIDRSRFGSDRLAETVGAVPAQSGSVLFPAAARRFFRAESVVLQRGPGLRLPAQFTVLVVTEGVGTLGWADDHLPLLAGDVVLVPQGVGDVTLDGDMRAIRCMPPEGAA</sequence>
<evidence type="ECO:0000313" key="1">
    <source>
        <dbReference type="EMBL" id="WPR90623.1"/>
    </source>
</evidence>
<accession>A0ABZ0SNC1</accession>
<dbReference type="EMBL" id="CP139368">
    <property type="protein sequence ID" value="WPR90623.1"/>
    <property type="molecule type" value="Genomic_DNA"/>
</dbReference>
<dbReference type="RefSeq" id="WP_320943327.1">
    <property type="nucleotide sequence ID" value="NZ_BAABEU010000011.1"/>
</dbReference>
<dbReference type="SUPFAM" id="SSF51182">
    <property type="entry name" value="RmlC-like cupins"/>
    <property type="match status" value="1"/>
</dbReference>
<keyword evidence="2" id="KW-1185">Reference proteome</keyword>
<reference evidence="1 2" key="1">
    <citation type="submission" date="2023-11" db="EMBL/GenBank/DDBJ databases">
        <title>Genome sequence of Microbacterium rhizosphaerae KACC 19337.</title>
        <authorList>
            <person name="Choi H."/>
            <person name="Kim S."/>
            <person name="Kim Y."/>
            <person name="Kwon S.-W."/>
            <person name="Heo J."/>
        </authorList>
    </citation>
    <scope>NUCLEOTIDE SEQUENCE [LARGE SCALE GENOMIC DNA]</scope>
    <source>
        <strain evidence="1 2">KACC 19337</strain>
    </source>
</reference>